<dbReference type="KEGG" id="npy:NPRO_21930"/>
<gene>
    <name evidence="3" type="ORF">NPRO_21930</name>
</gene>
<accession>A0A809RD76</accession>
<feature type="compositionally biased region" description="Pro residues" evidence="1">
    <location>
        <begin position="119"/>
        <end position="134"/>
    </location>
</feature>
<sequence>MTWTSVLRPVGIFCALGAMLCAGWAEGFQQGEPDAKAYLAAFDESIKTASDEEKELAPTLRTILVRFFEDNGSLTPSERMIAGSLMQDLKAMLGQGDIVSRGNNGLPSFRKLRSDAKPQPAPAPKPNTTPAPAPKPKKFIPGISEQAKFTSAVVKINGSPVGVVDMSIAGKKQRVVEIHSALPGYPVDKRARIVAERLVELQKKDPLWWSTLGVYQVRGEYAVNARKAENGLLVTADASWAEQWGTTPQGLAKMLVKNIRTAIDPKVDDGIGARDIPTAEDLRIEAVRLRMEGDSLFDTSPQSAEELYRKALKADPTYAVPYLRIADLCQNQKRVEDERAVLTEALQKAQLTDKQRQEIADRIGR</sequence>
<evidence type="ECO:0000313" key="4">
    <source>
        <dbReference type="Proteomes" id="UP000662873"/>
    </source>
</evidence>
<feature type="region of interest" description="Disordered" evidence="1">
    <location>
        <begin position="109"/>
        <end position="135"/>
    </location>
</feature>
<feature type="signal peptide" evidence="2">
    <location>
        <begin position="1"/>
        <end position="24"/>
    </location>
</feature>
<protein>
    <recommendedName>
        <fullName evidence="5">Tetratricopeptide repeat protein</fullName>
    </recommendedName>
</protein>
<dbReference type="InterPro" id="IPR011990">
    <property type="entry name" value="TPR-like_helical_dom_sf"/>
</dbReference>
<evidence type="ECO:0000256" key="1">
    <source>
        <dbReference type="SAM" id="MobiDB-lite"/>
    </source>
</evidence>
<organism evidence="3 4">
    <name type="scientific">Candidatus Nitrosymbiomonas proteolyticus</name>
    <dbReference type="NCBI Taxonomy" id="2608984"/>
    <lineage>
        <taxon>Bacteria</taxon>
        <taxon>Bacillati</taxon>
        <taxon>Armatimonadota</taxon>
        <taxon>Armatimonadota incertae sedis</taxon>
        <taxon>Candidatus Nitrosymbiomonas</taxon>
    </lineage>
</organism>
<feature type="chain" id="PRO_5035308570" description="Tetratricopeptide repeat protein" evidence="2">
    <location>
        <begin position="25"/>
        <end position="365"/>
    </location>
</feature>
<reference evidence="3" key="1">
    <citation type="journal article" name="DNA Res.">
        <title>The physiological potential of anammox bacteria as revealed by their core genome structure.</title>
        <authorList>
            <person name="Okubo T."/>
            <person name="Toyoda A."/>
            <person name="Fukuhara K."/>
            <person name="Uchiyama I."/>
            <person name="Harigaya Y."/>
            <person name="Kuroiwa M."/>
            <person name="Suzuki T."/>
            <person name="Murakami Y."/>
            <person name="Suwa Y."/>
            <person name="Takami H."/>
        </authorList>
    </citation>
    <scope>NUCLEOTIDE SEQUENCE</scope>
    <source>
        <strain evidence="3">317325-2</strain>
    </source>
</reference>
<evidence type="ECO:0000313" key="3">
    <source>
        <dbReference type="EMBL" id="BBO24598.1"/>
    </source>
</evidence>
<evidence type="ECO:0008006" key="5">
    <source>
        <dbReference type="Google" id="ProtNLM"/>
    </source>
</evidence>
<dbReference type="SUPFAM" id="SSF48452">
    <property type="entry name" value="TPR-like"/>
    <property type="match status" value="1"/>
</dbReference>
<proteinExistence type="predicted"/>
<keyword evidence="2" id="KW-0732">Signal</keyword>
<dbReference type="EMBL" id="AP021858">
    <property type="protein sequence ID" value="BBO24598.1"/>
    <property type="molecule type" value="Genomic_DNA"/>
</dbReference>
<evidence type="ECO:0000256" key="2">
    <source>
        <dbReference type="SAM" id="SignalP"/>
    </source>
</evidence>
<dbReference type="AlphaFoldDB" id="A0A809RD76"/>
<name>A0A809RD76_9BACT</name>
<dbReference type="Gene3D" id="1.25.40.10">
    <property type="entry name" value="Tetratricopeptide repeat domain"/>
    <property type="match status" value="1"/>
</dbReference>
<dbReference type="Proteomes" id="UP000662873">
    <property type="component" value="Chromosome"/>
</dbReference>